<dbReference type="PANTHER" id="PTHR32552:SF89">
    <property type="entry name" value="CATECHOLATE SIDEROPHORE RECEPTOR FIU"/>
    <property type="match status" value="1"/>
</dbReference>
<name>A0ABS7BN99_9SPHN</name>
<evidence type="ECO:0000259" key="16">
    <source>
        <dbReference type="Pfam" id="PF07715"/>
    </source>
</evidence>
<keyword evidence="7" id="KW-0408">Iron</keyword>
<dbReference type="Pfam" id="PF07715">
    <property type="entry name" value="Plug"/>
    <property type="match status" value="1"/>
</dbReference>
<evidence type="ECO:0000256" key="12">
    <source>
        <dbReference type="PROSITE-ProRule" id="PRU01360"/>
    </source>
</evidence>
<evidence type="ECO:0000256" key="2">
    <source>
        <dbReference type="ARBA" id="ARBA00022448"/>
    </source>
</evidence>
<keyword evidence="10 12" id="KW-0472">Membrane</keyword>
<dbReference type="PANTHER" id="PTHR32552">
    <property type="entry name" value="FERRICHROME IRON RECEPTOR-RELATED"/>
    <property type="match status" value="1"/>
</dbReference>
<evidence type="ECO:0000256" key="8">
    <source>
        <dbReference type="ARBA" id="ARBA00023065"/>
    </source>
</evidence>
<evidence type="ECO:0000259" key="15">
    <source>
        <dbReference type="Pfam" id="PF00593"/>
    </source>
</evidence>
<evidence type="ECO:0000256" key="11">
    <source>
        <dbReference type="ARBA" id="ARBA00023237"/>
    </source>
</evidence>
<accession>A0ABS7BN99</accession>
<dbReference type="InterPro" id="IPR036942">
    <property type="entry name" value="Beta-barrel_TonB_sf"/>
</dbReference>
<evidence type="ECO:0000256" key="7">
    <source>
        <dbReference type="ARBA" id="ARBA00023004"/>
    </source>
</evidence>
<dbReference type="InterPro" id="IPR039426">
    <property type="entry name" value="TonB-dep_rcpt-like"/>
</dbReference>
<keyword evidence="8" id="KW-0406">Ion transport</keyword>
<dbReference type="EMBL" id="JAHXZN010000002">
    <property type="protein sequence ID" value="MBW6531106.1"/>
    <property type="molecule type" value="Genomic_DNA"/>
</dbReference>
<keyword evidence="5 12" id="KW-0812">Transmembrane</keyword>
<keyword evidence="3 12" id="KW-1134">Transmembrane beta strand</keyword>
<dbReference type="Gene3D" id="2.40.170.20">
    <property type="entry name" value="TonB-dependent receptor, beta-barrel domain"/>
    <property type="match status" value="1"/>
</dbReference>
<organism evidence="17 18">
    <name type="scientific">Sphingomonas citri</name>
    <dbReference type="NCBI Taxonomy" id="2862499"/>
    <lineage>
        <taxon>Bacteria</taxon>
        <taxon>Pseudomonadati</taxon>
        <taxon>Pseudomonadota</taxon>
        <taxon>Alphaproteobacteria</taxon>
        <taxon>Sphingomonadales</taxon>
        <taxon>Sphingomonadaceae</taxon>
        <taxon>Sphingomonas</taxon>
    </lineage>
</organism>
<evidence type="ECO:0000256" key="10">
    <source>
        <dbReference type="ARBA" id="ARBA00023136"/>
    </source>
</evidence>
<keyword evidence="9 13" id="KW-0798">TonB box</keyword>
<evidence type="ECO:0000256" key="4">
    <source>
        <dbReference type="ARBA" id="ARBA00022496"/>
    </source>
</evidence>
<sequence length="833" mass="89117">MKTLLLFTCVPLGLTVPQLAAAQQAPATDDRGEDAATPEAMTPRRDVVVTAVARGRDRLDTAVSTSQLLASDIDKIAPRSVAEIFRNIPGIRSESSGGEGNANLSIRGLPMATGGGKYLQLQEDGLPLVEYGDLVFGNADIFLRADLGVASIASVRGGSASTFASNSPGGVINLISKTGETEGGAVQLLTGLDYGEHRLDLDYGGRLGDGWRVHVGGFVREGEGPRRIGYEGNRGGQIKLNLTKEFDGGYVRLYGKALDDRTVSYMPNPVRVTGSDADPRYESLPGFDIGHDALSSRYALRNVTLDGANRRGVHDLRDGMHPVVDAIGLEAQATLAGWTVVDRFRFTSITGRFIANFPAAIGAASDIAAALGGDGATLRYATGAQPGQIIARPDQLGGGNGLLVENIVFDAKINSFGSLFNDLRASRVDPIGRGELTSTLGFYRSRQDVHTDWLWTSDLLELRGRGTAAMIDLYDAQGVPVTQEGFYGYSASFFGDCCRRRHRVDYHTNAPFGSLNYKLGRVSIGGSLRYDVGDAAGLIYGSDLGGGRSKLIARDMNGDDAIAAAEQRVAALPLRSPAPVFYGWHYLSYSTGINWRVAEPFALFARYSRGGRTNSDRLLFGPGLDVGTGALTNRRAAVDRVEQVEGGLKYRRDGARLDLTGFWARTGEQNAQITTPGSFIDRVYRAHGVEAEGALTGKVFSLTAGATFTDSRIAIDQIDPSTVGHVPRRQARFIFQTTPELTLGPIELGANVVGTTSSFAQDVNELKLPGFTTASAFATYHLTERVQLSLNSNNAFDVLGFTESENATIPANGIVRARSVNGRTTSLALRLLL</sequence>
<dbReference type="Pfam" id="PF00593">
    <property type="entry name" value="TonB_dep_Rec_b-barrel"/>
    <property type="match status" value="1"/>
</dbReference>
<comment type="subcellular location">
    <subcellularLocation>
        <location evidence="1 12">Cell outer membrane</location>
        <topology evidence="1 12">Multi-pass membrane protein</topology>
    </subcellularLocation>
</comment>
<comment type="caution">
    <text evidence="17">The sequence shown here is derived from an EMBL/GenBank/DDBJ whole genome shotgun (WGS) entry which is preliminary data.</text>
</comment>
<dbReference type="Proteomes" id="UP000759103">
    <property type="component" value="Unassembled WGS sequence"/>
</dbReference>
<evidence type="ECO:0000313" key="18">
    <source>
        <dbReference type="Proteomes" id="UP000759103"/>
    </source>
</evidence>
<keyword evidence="18" id="KW-1185">Reference proteome</keyword>
<proteinExistence type="inferred from homology"/>
<reference evidence="17 18" key="1">
    <citation type="submission" date="2021-07" db="EMBL/GenBank/DDBJ databases">
        <title>Sphingomonas sp.</title>
        <authorList>
            <person name="Feng G."/>
            <person name="Li J."/>
            <person name="Pan M."/>
        </authorList>
    </citation>
    <scope>NUCLEOTIDE SEQUENCE [LARGE SCALE GENOMIC DNA]</scope>
    <source>
        <strain evidence="17 18">RRHST34</strain>
    </source>
</reference>
<keyword evidence="11 12" id="KW-0998">Cell outer membrane</keyword>
<dbReference type="PROSITE" id="PS52016">
    <property type="entry name" value="TONB_DEPENDENT_REC_3"/>
    <property type="match status" value="1"/>
</dbReference>
<dbReference type="InterPro" id="IPR037066">
    <property type="entry name" value="Plug_dom_sf"/>
</dbReference>
<feature type="chain" id="PRO_5047527610" evidence="14">
    <location>
        <begin position="21"/>
        <end position="833"/>
    </location>
</feature>
<keyword evidence="4" id="KW-0410">Iron transport</keyword>
<evidence type="ECO:0000256" key="5">
    <source>
        <dbReference type="ARBA" id="ARBA00022692"/>
    </source>
</evidence>
<evidence type="ECO:0000256" key="9">
    <source>
        <dbReference type="ARBA" id="ARBA00023077"/>
    </source>
</evidence>
<feature type="domain" description="TonB-dependent receptor plug" evidence="16">
    <location>
        <begin position="59"/>
        <end position="171"/>
    </location>
</feature>
<comment type="similarity">
    <text evidence="12 13">Belongs to the TonB-dependent receptor family.</text>
</comment>
<evidence type="ECO:0000256" key="13">
    <source>
        <dbReference type="RuleBase" id="RU003357"/>
    </source>
</evidence>
<keyword evidence="17" id="KW-0675">Receptor</keyword>
<evidence type="ECO:0000256" key="14">
    <source>
        <dbReference type="SAM" id="SignalP"/>
    </source>
</evidence>
<keyword evidence="2 12" id="KW-0813">Transport</keyword>
<dbReference type="SUPFAM" id="SSF56935">
    <property type="entry name" value="Porins"/>
    <property type="match status" value="1"/>
</dbReference>
<evidence type="ECO:0000256" key="6">
    <source>
        <dbReference type="ARBA" id="ARBA00022729"/>
    </source>
</evidence>
<evidence type="ECO:0000313" key="17">
    <source>
        <dbReference type="EMBL" id="MBW6531106.1"/>
    </source>
</evidence>
<evidence type="ECO:0000256" key="1">
    <source>
        <dbReference type="ARBA" id="ARBA00004571"/>
    </source>
</evidence>
<feature type="domain" description="TonB-dependent receptor-like beta-barrel" evidence="15">
    <location>
        <begin position="437"/>
        <end position="794"/>
    </location>
</feature>
<keyword evidence="6 14" id="KW-0732">Signal</keyword>
<dbReference type="InterPro" id="IPR000531">
    <property type="entry name" value="Beta-barrel_TonB"/>
</dbReference>
<feature type="signal peptide" evidence="14">
    <location>
        <begin position="1"/>
        <end position="20"/>
    </location>
</feature>
<dbReference type="Gene3D" id="2.170.130.10">
    <property type="entry name" value="TonB-dependent receptor, plug domain"/>
    <property type="match status" value="1"/>
</dbReference>
<evidence type="ECO:0000256" key="3">
    <source>
        <dbReference type="ARBA" id="ARBA00022452"/>
    </source>
</evidence>
<gene>
    <name evidence="17" type="ORF">KZ820_10200</name>
</gene>
<protein>
    <submittedName>
        <fullName evidence="17">TonB-dependent receptor</fullName>
    </submittedName>
</protein>
<dbReference type="InterPro" id="IPR012910">
    <property type="entry name" value="Plug_dom"/>
</dbReference>